<keyword evidence="3" id="KW-0949">S-adenosyl-L-methionine</keyword>
<evidence type="ECO:0000313" key="10">
    <source>
        <dbReference type="Proteomes" id="UP000654075"/>
    </source>
</evidence>
<dbReference type="AlphaFoldDB" id="A0A813FPS7"/>
<comment type="similarity">
    <text evidence="5">Belongs to the TDD superfamily. DTWD2 family.</text>
</comment>
<dbReference type="GO" id="GO:0008033">
    <property type="term" value="P:tRNA processing"/>
    <property type="evidence" value="ECO:0007669"/>
    <property type="project" value="UniProtKB-KW"/>
</dbReference>
<comment type="caution">
    <text evidence="9">The sequence shown here is derived from an EMBL/GenBank/DDBJ whole genome shotgun (WGS) entry which is preliminary data.</text>
</comment>
<sequence>MAGSIPGVACTRASGERSTDDKEPGEEACLGVVAGEGFEKLRSEKAWASLQAFQNAPGNKCPECWLTRQHCCCAGIPQTQLRLKVYVLMHHVELSQRRASNTAKLLLQFGAELLAWGVQEHDERLERLISEDLEGTVVLFPSKDAVQARELGAQAAMQVRQVVVLDGGWRETSRMNNGISPEVVRCVVDSASRAELGGTRKYAGGCDGHVQTAAAFVTLLRELGEEESEISAVRDGLAHFLSCYEAQINRSKT</sequence>
<feature type="region of interest" description="Disordered" evidence="7">
    <location>
        <begin position="1"/>
        <end position="25"/>
    </location>
</feature>
<comment type="catalytic activity">
    <reaction evidence="6">
        <text>a uridine in tRNA + S-adenosyl-L-methionine = a 3-[(3S)-3-amino-3-carboxypropyl]uridine in tRNA + S-methyl-5'-thioadenosine + H(+)</text>
        <dbReference type="Rhea" id="RHEA:62432"/>
        <dbReference type="Rhea" id="RHEA-COMP:13339"/>
        <dbReference type="Rhea" id="RHEA-COMP:16092"/>
        <dbReference type="ChEBI" id="CHEBI:15378"/>
        <dbReference type="ChEBI" id="CHEBI:17509"/>
        <dbReference type="ChEBI" id="CHEBI:59789"/>
        <dbReference type="ChEBI" id="CHEBI:65315"/>
        <dbReference type="ChEBI" id="CHEBI:82930"/>
        <dbReference type="EC" id="2.5.1.25"/>
    </reaction>
</comment>
<dbReference type="PANTHER" id="PTHR21392">
    <property type="entry name" value="TRNA-URIDINE AMINOCARBOXYPROPYLTRANSFERASE 2"/>
    <property type="match status" value="1"/>
</dbReference>
<dbReference type="OMA" id="NCACEAM"/>
<evidence type="ECO:0000256" key="1">
    <source>
        <dbReference type="ARBA" id="ARBA00012386"/>
    </source>
</evidence>
<keyword evidence="4" id="KW-0819">tRNA processing</keyword>
<protein>
    <recommendedName>
        <fullName evidence="1">tRNA-uridine aminocarboxypropyltransferase</fullName>
        <ecNumber evidence="1">2.5.1.25</ecNumber>
    </recommendedName>
</protein>
<evidence type="ECO:0000259" key="8">
    <source>
        <dbReference type="SMART" id="SM01144"/>
    </source>
</evidence>
<feature type="domain" description="DTW" evidence="8">
    <location>
        <begin position="57"/>
        <end position="253"/>
    </location>
</feature>
<dbReference type="Proteomes" id="UP000654075">
    <property type="component" value="Unassembled WGS sequence"/>
</dbReference>
<dbReference type="PANTHER" id="PTHR21392:SF0">
    <property type="entry name" value="TRNA-URIDINE AMINOCARBOXYPROPYLTRANSFERASE 2"/>
    <property type="match status" value="1"/>
</dbReference>
<dbReference type="OrthoDB" id="408541at2759"/>
<evidence type="ECO:0000256" key="6">
    <source>
        <dbReference type="ARBA" id="ARBA00048718"/>
    </source>
</evidence>
<organism evidence="9 10">
    <name type="scientific">Polarella glacialis</name>
    <name type="common">Dinoflagellate</name>
    <dbReference type="NCBI Taxonomy" id="89957"/>
    <lineage>
        <taxon>Eukaryota</taxon>
        <taxon>Sar</taxon>
        <taxon>Alveolata</taxon>
        <taxon>Dinophyceae</taxon>
        <taxon>Suessiales</taxon>
        <taxon>Suessiaceae</taxon>
        <taxon>Polarella</taxon>
    </lineage>
</organism>
<dbReference type="EC" id="2.5.1.25" evidence="1"/>
<dbReference type="EMBL" id="CAJNNV010025631">
    <property type="protein sequence ID" value="CAE8615421.1"/>
    <property type="molecule type" value="Genomic_DNA"/>
</dbReference>
<dbReference type="GO" id="GO:0016432">
    <property type="term" value="F:tRNA-uridine aminocarboxypropyltransferase activity"/>
    <property type="evidence" value="ECO:0007669"/>
    <property type="project" value="UniProtKB-EC"/>
</dbReference>
<keyword evidence="2" id="KW-0808">Transferase</keyword>
<evidence type="ECO:0000256" key="2">
    <source>
        <dbReference type="ARBA" id="ARBA00022679"/>
    </source>
</evidence>
<keyword evidence="10" id="KW-1185">Reference proteome</keyword>
<evidence type="ECO:0000256" key="7">
    <source>
        <dbReference type="SAM" id="MobiDB-lite"/>
    </source>
</evidence>
<proteinExistence type="inferred from homology"/>
<dbReference type="InterPro" id="IPR005636">
    <property type="entry name" value="DTW"/>
</dbReference>
<evidence type="ECO:0000313" key="9">
    <source>
        <dbReference type="EMBL" id="CAE8615421.1"/>
    </source>
</evidence>
<accession>A0A813FPS7</accession>
<evidence type="ECO:0000256" key="3">
    <source>
        <dbReference type="ARBA" id="ARBA00022691"/>
    </source>
</evidence>
<evidence type="ECO:0000256" key="4">
    <source>
        <dbReference type="ARBA" id="ARBA00022694"/>
    </source>
</evidence>
<evidence type="ECO:0000256" key="5">
    <source>
        <dbReference type="ARBA" id="ARBA00034489"/>
    </source>
</evidence>
<dbReference type="SMART" id="SM01144">
    <property type="entry name" value="DTW"/>
    <property type="match status" value="1"/>
</dbReference>
<gene>
    <name evidence="9" type="ORF">PGLA1383_LOCUS33137</name>
</gene>
<dbReference type="InterPro" id="IPR039262">
    <property type="entry name" value="DTWD2/TAPT"/>
</dbReference>
<reference evidence="9" key="1">
    <citation type="submission" date="2021-02" db="EMBL/GenBank/DDBJ databases">
        <authorList>
            <person name="Dougan E. K."/>
            <person name="Rhodes N."/>
            <person name="Thang M."/>
            <person name="Chan C."/>
        </authorList>
    </citation>
    <scope>NUCLEOTIDE SEQUENCE</scope>
</reference>
<name>A0A813FPS7_POLGL</name>
<dbReference type="Pfam" id="PF03942">
    <property type="entry name" value="DTW"/>
    <property type="match status" value="1"/>
</dbReference>